<dbReference type="PANTHER" id="PTHR43104:SF2">
    <property type="entry name" value="L-2-HYDROXYGLUTARATE DEHYDROGENASE, MITOCHONDRIAL"/>
    <property type="match status" value="1"/>
</dbReference>
<evidence type="ECO:0000256" key="2">
    <source>
        <dbReference type="ARBA" id="ARBA00001974"/>
    </source>
</evidence>
<evidence type="ECO:0000256" key="7">
    <source>
        <dbReference type="ARBA" id="ARBA00023002"/>
    </source>
</evidence>
<dbReference type="EC" id="1.1.5.4" evidence="8"/>
<dbReference type="Pfam" id="PF06039">
    <property type="entry name" value="Mqo"/>
    <property type="match status" value="1"/>
</dbReference>
<dbReference type="NCBIfam" id="NF009875">
    <property type="entry name" value="PRK13339.1"/>
    <property type="match status" value="1"/>
</dbReference>
<gene>
    <name evidence="9" type="primary">mqo_1</name>
    <name evidence="8" type="synonym">mqo</name>
    <name evidence="9" type="ORF">NCTC10994_00910</name>
</gene>
<comment type="similarity">
    <text evidence="8">Belongs to the MQO family.</text>
</comment>
<dbReference type="UniPathway" id="UPA00223">
    <property type="reaction ID" value="UER01008"/>
</dbReference>
<dbReference type="NCBIfam" id="TIGR01320">
    <property type="entry name" value="mal_quin_oxido"/>
    <property type="match status" value="1"/>
</dbReference>
<dbReference type="AlphaFoldDB" id="A0A2X4TNZ5"/>
<dbReference type="NCBIfam" id="NF003605">
    <property type="entry name" value="PRK05257.1-4"/>
    <property type="match status" value="1"/>
</dbReference>
<keyword evidence="7 8" id="KW-0560">Oxidoreductase</keyword>
<name>A0A2X4TNZ5_9NOCA</name>
<keyword evidence="5 8" id="KW-0285">Flavoprotein</keyword>
<keyword evidence="4 8" id="KW-0816">Tricarboxylic acid cycle</keyword>
<dbReference type="NCBIfam" id="NF003606">
    <property type="entry name" value="PRK05257.2-1"/>
    <property type="match status" value="1"/>
</dbReference>
<evidence type="ECO:0000256" key="8">
    <source>
        <dbReference type="HAMAP-Rule" id="MF_00212"/>
    </source>
</evidence>
<dbReference type="STRING" id="1219011.GCA_001895045_00628"/>
<comment type="catalytic activity">
    <reaction evidence="1 8">
        <text>(S)-malate + a quinone = a quinol + oxaloacetate</text>
        <dbReference type="Rhea" id="RHEA:46012"/>
        <dbReference type="ChEBI" id="CHEBI:15589"/>
        <dbReference type="ChEBI" id="CHEBI:16452"/>
        <dbReference type="ChEBI" id="CHEBI:24646"/>
        <dbReference type="ChEBI" id="CHEBI:132124"/>
        <dbReference type="EC" id="1.1.5.4"/>
    </reaction>
</comment>
<sequence length="537" mass="57701">MRARSGHSRERCAIARRRVRTDKEVDFPVSENVVEAKTDVVLVGAGIMSATLGALMRQLQPDWSITAFERLDAVAAESSDPWNNAGTGHSALCELNYTPGNPDGSVEIAKAVNVNEQFQVSRQFWSYAVDNGLLSDPKDFINPIPHVSFVHGADDVKYLRARYDALAGHPLFAGMEYSESPEFFAERLPLMAAGRDFSDPVALNWTDTGTDVDFGALTKQLINNVAESGGTVFFGHEVTNISKQSDGSWIVKVRNRRTGESRKVHAKFVFVGAGGGALHLLQKSGIAEAKGFGGFPVSGAFLRCTNPDVIARHSAKVYGKAAVGAPPMSVPHLDTRVIGGKQGLLFGPYAGWSPKFLKQGGVMDLPKSIKPNNLMSMLGVGVTELGLVKYLVGELTQSPADRIGTLAEFAPEARLEDWELIVAGQRVQVIRRKGAGGVLEFGTAVVSAADGSIAGLLGASPGASTAVPAMLDVLERCFPQQWDAWQPKLREMVPSLGVKLSENPDLFRQVWDHSTKTLQLDVVPGRGQVAPMEAAAV</sequence>
<evidence type="ECO:0000256" key="1">
    <source>
        <dbReference type="ARBA" id="ARBA00001139"/>
    </source>
</evidence>
<accession>A0A2X4TNZ5</accession>
<dbReference type="HAMAP" id="MF_00212">
    <property type="entry name" value="MQO"/>
    <property type="match status" value="1"/>
</dbReference>
<evidence type="ECO:0000313" key="9">
    <source>
        <dbReference type="EMBL" id="SQI29277.1"/>
    </source>
</evidence>
<dbReference type="Gene3D" id="3.50.50.60">
    <property type="entry name" value="FAD/NAD(P)-binding domain"/>
    <property type="match status" value="1"/>
</dbReference>
<dbReference type="NCBIfam" id="NF003603">
    <property type="entry name" value="PRK05257.1-1"/>
    <property type="match status" value="1"/>
</dbReference>
<dbReference type="KEGG" id="rcr:NCTC10994_00910"/>
<dbReference type="SUPFAM" id="SSF51905">
    <property type="entry name" value="FAD/NAD(P)-binding domain"/>
    <property type="match status" value="1"/>
</dbReference>
<evidence type="ECO:0000256" key="5">
    <source>
        <dbReference type="ARBA" id="ARBA00022630"/>
    </source>
</evidence>
<dbReference type="GO" id="GO:0006099">
    <property type="term" value="P:tricarboxylic acid cycle"/>
    <property type="evidence" value="ECO:0007669"/>
    <property type="project" value="UniProtKB-UniRule"/>
</dbReference>
<dbReference type="InterPro" id="IPR036188">
    <property type="entry name" value="FAD/NAD-bd_sf"/>
</dbReference>
<evidence type="ECO:0000256" key="6">
    <source>
        <dbReference type="ARBA" id="ARBA00022827"/>
    </source>
</evidence>
<dbReference type="EMBL" id="LS483468">
    <property type="protein sequence ID" value="SQI29277.1"/>
    <property type="molecule type" value="Genomic_DNA"/>
</dbReference>
<protein>
    <recommendedName>
        <fullName evidence="8">Probable malate:quinone oxidoreductase</fullName>
        <ecNumber evidence="8">1.1.5.4</ecNumber>
    </recommendedName>
    <alternativeName>
        <fullName evidence="8">MQO</fullName>
    </alternativeName>
    <alternativeName>
        <fullName evidence="8">Malate dehydrogenase [quinone]</fullName>
    </alternativeName>
</protein>
<dbReference type="Proteomes" id="UP000249091">
    <property type="component" value="Chromosome 1"/>
</dbReference>
<evidence type="ECO:0000256" key="4">
    <source>
        <dbReference type="ARBA" id="ARBA00022532"/>
    </source>
</evidence>
<evidence type="ECO:0000313" key="10">
    <source>
        <dbReference type="Proteomes" id="UP000249091"/>
    </source>
</evidence>
<dbReference type="GO" id="GO:0008924">
    <property type="term" value="F:L-malate dehydrogenase (quinone) activity"/>
    <property type="evidence" value="ECO:0007669"/>
    <property type="project" value="UniProtKB-UniRule"/>
</dbReference>
<comment type="pathway">
    <text evidence="3 8">Carbohydrate metabolism; tricarboxylic acid cycle; oxaloacetate from (S)-malate (quinone route): step 1/1.</text>
</comment>
<dbReference type="PANTHER" id="PTHR43104">
    <property type="entry name" value="L-2-HYDROXYGLUTARATE DEHYDROGENASE, MITOCHONDRIAL"/>
    <property type="match status" value="1"/>
</dbReference>
<dbReference type="NCBIfam" id="NF003610">
    <property type="entry name" value="PRK05257.3-1"/>
    <property type="match status" value="1"/>
</dbReference>
<dbReference type="NCBIfam" id="NF003611">
    <property type="entry name" value="PRK05257.3-2"/>
    <property type="match status" value="1"/>
</dbReference>
<dbReference type="InterPro" id="IPR006231">
    <property type="entry name" value="MQO"/>
</dbReference>
<proteinExistence type="inferred from homology"/>
<organism evidence="9 10">
    <name type="scientific">Rhodococcus coprophilus</name>
    <dbReference type="NCBI Taxonomy" id="38310"/>
    <lineage>
        <taxon>Bacteria</taxon>
        <taxon>Bacillati</taxon>
        <taxon>Actinomycetota</taxon>
        <taxon>Actinomycetes</taxon>
        <taxon>Mycobacteriales</taxon>
        <taxon>Nocardiaceae</taxon>
        <taxon>Rhodococcus</taxon>
    </lineage>
</organism>
<keyword evidence="10" id="KW-1185">Reference proteome</keyword>
<keyword evidence="6 8" id="KW-0274">FAD</keyword>
<reference evidence="9 10" key="1">
    <citation type="submission" date="2018-06" db="EMBL/GenBank/DDBJ databases">
        <authorList>
            <consortium name="Pathogen Informatics"/>
            <person name="Doyle S."/>
        </authorList>
    </citation>
    <scope>NUCLEOTIDE SEQUENCE [LARGE SCALE GENOMIC DNA]</scope>
    <source>
        <strain evidence="9 10">NCTC10994</strain>
    </source>
</reference>
<dbReference type="GO" id="GO:0047545">
    <property type="term" value="F:(S)-2-hydroxyglutarate dehydrogenase activity"/>
    <property type="evidence" value="ECO:0007669"/>
    <property type="project" value="TreeGrafter"/>
</dbReference>
<evidence type="ECO:0000256" key="3">
    <source>
        <dbReference type="ARBA" id="ARBA00005012"/>
    </source>
</evidence>
<dbReference type="Gene3D" id="3.30.9.10">
    <property type="entry name" value="D-Amino Acid Oxidase, subunit A, domain 2"/>
    <property type="match status" value="1"/>
</dbReference>
<comment type="cofactor">
    <cofactor evidence="2 8">
        <name>FAD</name>
        <dbReference type="ChEBI" id="CHEBI:57692"/>
    </cofactor>
</comment>